<proteinExistence type="predicted"/>
<dbReference type="InterPro" id="IPR001387">
    <property type="entry name" value="Cro/C1-type_HTH"/>
</dbReference>
<dbReference type="SMART" id="SM00530">
    <property type="entry name" value="HTH_XRE"/>
    <property type="match status" value="1"/>
</dbReference>
<dbReference type="Pfam" id="PF01381">
    <property type="entry name" value="HTH_3"/>
    <property type="match status" value="1"/>
</dbReference>
<accession>A0ABQ3IDJ3</accession>
<reference evidence="3" key="1">
    <citation type="journal article" date="2019" name="Int. J. Syst. Evol. Microbiol.">
        <title>The Global Catalogue of Microorganisms (GCM) 10K type strain sequencing project: providing services to taxonomists for standard genome sequencing and annotation.</title>
        <authorList>
            <consortium name="The Broad Institute Genomics Platform"/>
            <consortium name="The Broad Institute Genome Sequencing Center for Infectious Disease"/>
            <person name="Wu L."/>
            <person name="Ma J."/>
        </authorList>
    </citation>
    <scope>NUCLEOTIDE SEQUENCE [LARGE SCALE GENOMIC DNA]</scope>
    <source>
        <strain evidence="3">CGMCC 1.15111</strain>
    </source>
</reference>
<dbReference type="Proteomes" id="UP000658258">
    <property type="component" value="Unassembled WGS sequence"/>
</dbReference>
<feature type="domain" description="HTH cro/C1-type" evidence="1">
    <location>
        <begin position="2"/>
        <end position="55"/>
    </location>
</feature>
<protein>
    <recommendedName>
        <fullName evidence="1">HTH cro/C1-type domain-containing protein</fullName>
    </recommendedName>
</protein>
<evidence type="ECO:0000313" key="3">
    <source>
        <dbReference type="Proteomes" id="UP000658258"/>
    </source>
</evidence>
<gene>
    <name evidence="2" type="ORF">GCM10011340_36120</name>
</gene>
<dbReference type="SUPFAM" id="SSF47413">
    <property type="entry name" value="lambda repressor-like DNA-binding domains"/>
    <property type="match status" value="1"/>
</dbReference>
<evidence type="ECO:0000313" key="2">
    <source>
        <dbReference type="EMBL" id="GHE76036.1"/>
    </source>
</evidence>
<sequence length="104" mass="11758">MEARKREGRLSQEDLTQLLGQRGPAIGRYERDEVKPSVDVVKRVAAVLDTTVGYLLGETEDTSVLKDQAMLKRLNDIASFPEQDREHILYTLDAMIKSVKLKSL</sequence>
<dbReference type="CDD" id="cd00093">
    <property type="entry name" value="HTH_XRE"/>
    <property type="match status" value="1"/>
</dbReference>
<organism evidence="2 3">
    <name type="scientific">Roseivirga thermotolerans</name>
    <dbReference type="NCBI Taxonomy" id="1758176"/>
    <lineage>
        <taxon>Bacteria</taxon>
        <taxon>Pseudomonadati</taxon>
        <taxon>Bacteroidota</taxon>
        <taxon>Cytophagia</taxon>
        <taxon>Cytophagales</taxon>
        <taxon>Roseivirgaceae</taxon>
        <taxon>Roseivirga</taxon>
    </lineage>
</organism>
<dbReference type="InterPro" id="IPR010982">
    <property type="entry name" value="Lambda_DNA-bd_dom_sf"/>
</dbReference>
<keyword evidence="3" id="KW-1185">Reference proteome</keyword>
<dbReference type="PROSITE" id="PS50943">
    <property type="entry name" value="HTH_CROC1"/>
    <property type="match status" value="1"/>
</dbReference>
<dbReference type="Gene3D" id="1.10.260.40">
    <property type="entry name" value="lambda repressor-like DNA-binding domains"/>
    <property type="match status" value="1"/>
</dbReference>
<dbReference type="EMBL" id="BNAG01000007">
    <property type="protein sequence ID" value="GHE76036.1"/>
    <property type="molecule type" value="Genomic_DNA"/>
</dbReference>
<comment type="caution">
    <text evidence="2">The sequence shown here is derived from an EMBL/GenBank/DDBJ whole genome shotgun (WGS) entry which is preliminary data.</text>
</comment>
<evidence type="ECO:0000259" key="1">
    <source>
        <dbReference type="PROSITE" id="PS50943"/>
    </source>
</evidence>
<name>A0ABQ3IDJ3_9BACT</name>